<dbReference type="Gene3D" id="2.40.50.870">
    <property type="entry name" value="Protein of unknown function (DUF3299)"/>
    <property type="match status" value="1"/>
</dbReference>
<evidence type="ECO:0008006" key="4">
    <source>
        <dbReference type="Google" id="ProtNLM"/>
    </source>
</evidence>
<comment type="caution">
    <text evidence="2">The sequence shown here is derived from an EMBL/GenBank/DDBJ whole genome shotgun (WGS) entry which is preliminary data.</text>
</comment>
<dbReference type="Proteomes" id="UP000295645">
    <property type="component" value="Unassembled WGS sequence"/>
</dbReference>
<evidence type="ECO:0000256" key="1">
    <source>
        <dbReference type="SAM" id="SignalP"/>
    </source>
</evidence>
<organism evidence="2 3">
    <name type="scientific">Luteibacter rhizovicinus</name>
    <dbReference type="NCBI Taxonomy" id="242606"/>
    <lineage>
        <taxon>Bacteria</taxon>
        <taxon>Pseudomonadati</taxon>
        <taxon>Pseudomonadota</taxon>
        <taxon>Gammaproteobacteria</taxon>
        <taxon>Lysobacterales</taxon>
        <taxon>Rhodanobacteraceae</taxon>
        <taxon>Luteibacter</taxon>
    </lineage>
</organism>
<dbReference type="EMBL" id="SMCS01000003">
    <property type="protein sequence ID" value="TCV94678.1"/>
    <property type="molecule type" value="Genomic_DNA"/>
</dbReference>
<dbReference type="AlphaFoldDB" id="A0A4R3YSJ8"/>
<evidence type="ECO:0000313" key="2">
    <source>
        <dbReference type="EMBL" id="TCV94678.1"/>
    </source>
</evidence>
<feature type="signal peptide" evidence="1">
    <location>
        <begin position="1"/>
        <end position="22"/>
    </location>
</feature>
<proteinExistence type="predicted"/>
<keyword evidence="1" id="KW-0732">Signal</keyword>
<keyword evidence="3" id="KW-1185">Reference proteome</keyword>
<dbReference type="Pfam" id="PF11736">
    <property type="entry name" value="DUF3299"/>
    <property type="match status" value="1"/>
</dbReference>
<dbReference type="InterPro" id="IPR021727">
    <property type="entry name" value="DUF3299"/>
</dbReference>
<gene>
    <name evidence="2" type="ORF">EC912_103163</name>
</gene>
<protein>
    <recommendedName>
        <fullName evidence="4">DUF3299 domain-containing protein</fullName>
    </recommendedName>
</protein>
<reference evidence="2 3" key="1">
    <citation type="submission" date="2019-03" db="EMBL/GenBank/DDBJ databases">
        <title>Above-ground endophytic microbial communities from plants in different locations in the United States.</title>
        <authorList>
            <person name="Frank C."/>
        </authorList>
    </citation>
    <scope>NUCLEOTIDE SEQUENCE [LARGE SCALE GENOMIC DNA]</scope>
    <source>
        <strain evidence="2 3">LP_13_YM</strain>
    </source>
</reference>
<sequence>MTCAWSLLRLLPLAALFVGLVACGDRSDAGSAATAPNPLATAQRQADEGRARRAAAAADGALAAETYAASRGSVAIQSALGPSDKDGYAELDWSQMVPPEDMKLLEDAPPVLHIGSRRSAQVGTLHTVGALEGRKVRLPGFVVPLESDGNGHMTEFFFVPFYGACIHVPPPPPNMLVHVRLAKPIDTPSLYDTFTLKGTLHTVVTQNAMASSAYAMDGATLETYRNDAAERLRNAFE</sequence>
<accession>A0A4R3YSJ8</accession>
<feature type="chain" id="PRO_5020503177" description="DUF3299 domain-containing protein" evidence="1">
    <location>
        <begin position="23"/>
        <end position="237"/>
    </location>
</feature>
<name>A0A4R3YSJ8_9GAMM</name>
<evidence type="ECO:0000313" key="3">
    <source>
        <dbReference type="Proteomes" id="UP000295645"/>
    </source>
</evidence>